<dbReference type="Proteomes" id="UP000001549">
    <property type="component" value="Chromosome"/>
</dbReference>
<evidence type="ECO:0000256" key="1">
    <source>
        <dbReference type="SAM" id="MobiDB-lite"/>
    </source>
</evidence>
<dbReference type="KEGG" id="fsy:FsymDg_4107"/>
<dbReference type="RefSeq" id="WP_013875252.1">
    <property type="nucleotide sequence ID" value="NZ_CAAAFP010000288.1"/>
</dbReference>
<feature type="compositionally biased region" description="Basic and acidic residues" evidence="1">
    <location>
        <begin position="30"/>
        <end position="41"/>
    </location>
</feature>
<reference evidence="2 3" key="1">
    <citation type="submission" date="2011-05" db="EMBL/GenBank/DDBJ databases">
        <title>Complete sequence of chromosome of Frankia symbiont of Datisca glomerata.</title>
        <authorList>
            <consortium name="US DOE Joint Genome Institute"/>
            <person name="Lucas S."/>
            <person name="Han J."/>
            <person name="Lapidus A."/>
            <person name="Cheng J.-F."/>
            <person name="Goodwin L."/>
            <person name="Pitluck S."/>
            <person name="Peters L."/>
            <person name="Mikhailova N."/>
            <person name="Chertkov O."/>
            <person name="Teshima H."/>
            <person name="Han C."/>
            <person name="Tapia R."/>
            <person name="Land M."/>
            <person name="Hauser L."/>
            <person name="Kyrpides N."/>
            <person name="Ivanova N."/>
            <person name="Pagani I."/>
            <person name="Berry A."/>
            <person name="Pawlowski K."/>
            <person name="Persson T."/>
            <person name="Vanden Heuvel B."/>
            <person name="Benson D."/>
            <person name="Woyke T."/>
        </authorList>
    </citation>
    <scope>NUCLEOTIDE SEQUENCE [LARGE SCALE GENOMIC DNA]</scope>
    <source>
        <strain evidence="3">4085684</strain>
    </source>
</reference>
<organism evidence="2 3">
    <name type="scientific">Candidatus Protofrankia datiscae</name>
    <dbReference type="NCBI Taxonomy" id="2716812"/>
    <lineage>
        <taxon>Bacteria</taxon>
        <taxon>Bacillati</taxon>
        <taxon>Actinomycetota</taxon>
        <taxon>Actinomycetes</taxon>
        <taxon>Frankiales</taxon>
        <taxon>Frankiaceae</taxon>
        <taxon>Protofrankia</taxon>
    </lineage>
</organism>
<dbReference type="EMBL" id="CP002801">
    <property type="protein sequence ID" value="AEH11378.1"/>
    <property type="molecule type" value="Genomic_DNA"/>
</dbReference>
<gene>
    <name evidence="2" type="ordered locus">FsymDg_4107</name>
</gene>
<sequence length="74" mass="8465">MRAQEAPGGPGEPDGLVGRFQQEGGALMWDGERSDDDRDIGWGDDQDWLEEEPDVDLERLRAERPPHHIERDVR</sequence>
<feature type="compositionally biased region" description="Acidic residues" evidence="1">
    <location>
        <begin position="42"/>
        <end position="55"/>
    </location>
</feature>
<dbReference type="STRING" id="656024.FsymDg_4107"/>
<name>F8AW53_9ACTN</name>
<keyword evidence="3" id="KW-1185">Reference proteome</keyword>
<feature type="compositionally biased region" description="Basic and acidic residues" evidence="1">
    <location>
        <begin position="56"/>
        <end position="74"/>
    </location>
</feature>
<accession>F8AW53</accession>
<evidence type="ECO:0000313" key="2">
    <source>
        <dbReference type="EMBL" id="AEH11378.1"/>
    </source>
</evidence>
<evidence type="ECO:0000313" key="3">
    <source>
        <dbReference type="Proteomes" id="UP000001549"/>
    </source>
</evidence>
<feature type="region of interest" description="Disordered" evidence="1">
    <location>
        <begin position="29"/>
        <end position="74"/>
    </location>
</feature>
<protein>
    <submittedName>
        <fullName evidence="2">Uncharacterized protein</fullName>
    </submittedName>
</protein>
<dbReference type="AlphaFoldDB" id="F8AW53"/>
<dbReference type="HOGENOM" id="CLU_2682414_0_0_11"/>
<proteinExistence type="predicted"/>